<evidence type="ECO:0000256" key="1">
    <source>
        <dbReference type="SAM" id="Phobius"/>
    </source>
</evidence>
<dbReference type="EC" id="3.4.-.-" evidence="3"/>
<feature type="transmembrane region" description="Helical" evidence="1">
    <location>
        <begin position="352"/>
        <end position="376"/>
    </location>
</feature>
<sequence>MRRLVMALAVAAATLMPAAPAVAAPADFTATEVSFTSNDGVVLHGTVLAPASGGAARRPGIVMLEGAGNRGRSYLRPEAEAYARHGVVTLIYDKRTEGYSAVHRDFSLLADDALAGLRLLRDRPDVDPSHLGLWALSEGAWVAPLAANRSADVRFLITVGAVGITPAAQTAWAYGTYLRHAGVSGSLPRTMRGTVVQTTIDLGIFAESDFDALPAWQQVRQPVLNQWGQLDRDALPGLSSRLIGGALDRGGNTSHTIRIVDGTNHNLHRTAADGFDRLPDLPADYADFETAWIADPSLTAPSASLADEPAPPVFAAGDHAWVSSGVVLALLVAFAGFLVVGRRSKLGRPARWLAVLTPVTLVATYLYLMFLLVVAAKVTGPVVLGRPLPWLLLQLLALATVAATVAVAATWRHHLDLTTPGRIRLALLTATGALFAVWAVQWGLLLP</sequence>
<dbReference type="RefSeq" id="WP_380117472.1">
    <property type="nucleotide sequence ID" value="NZ_JBHSIU010000028.1"/>
</dbReference>
<feature type="transmembrane region" description="Helical" evidence="1">
    <location>
        <begin position="388"/>
        <end position="411"/>
    </location>
</feature>
<reference evidence="4" key="1">
    <citation type="journal article" date="2019" name="Int. J. Syst. Evol. Microbiol.">
        <title>The Global Catalogue of Microorganisms (GCM) 10K type strain sequencing project: providing services to taxonomists for standard genome sequencing and annotation.</title>
        <authorList>
            <consortium name="The Broad Institute Genomics Platform"/>
            <consortium name="The Broad Institute Genome Sequencing Center for Infectious Disease"/>
            <person name="Wu L."/>
            <person name="Ma J."/>
        </authorList>
    </citation>
    <scope>NUCLEOTIDE SEQUENCE [LARGE SCALE GENOMIC DNA]</scope>
    <source>
        <strain evidence="4">CGMCC 4.7152</strain>
    </source>
</reference>
<keyword evidence="1" id="KW-0472">Membrane</keyword>
<name>A0ABV9VX04_9ACTN</name>
<evidence type="ECO:0000313" key="4">
    <source>
        <dbReference type="Proteomes" id="UP001595912"/>
    </source>
</evidence>
<protein>
    <submittedName>
        <fullName evidence="3">Alpha/beta hydrolase family protein</fullName>
        <ecNumber evidence="3">3.4.-.-</ecNumber>
    </submittedName>
</protein>
<keyword evidence="1" id="KW-1133">Transmembrane helix</keyword>
<evidence type="ECO:0000313" key="3">
    <source>
        <dbReference type="EMBL" id="MFC5000945.1"/>
    </source>
</evidence>
<dbReference type="GO" id="GO:0016787">
    <property type="term" value="F:hydrolase activity"/>
    <property type="evidence" value="ECO:0007669"/>
    <property type="project" value="UniProtKB-KW"/>
</dbReference>
<dbReference type="PANTHER" id="PTHR43265:SF1">
    <property type="entry name" value="ESTERASE ESTD"/>
    <property type="match status" value="1"/>
</dbReference>
<feature type="signal peptide" evidence="2">
    <location>
        <begin position="1"/>
        <end position="23"/>
    </location>
</feature>
<dbReference type="Gene3D" id="3.40.50.1820">
    <property type="entry name" value="alpha/beta hydrolase"/>
    <property type="match status" value="1"/>
</dbReference>
<evidence type="ECO:0000256" key="2">
    <source>
        <dbReference type="SAM" id="SignalP"/>
    </source>
</evidence>
<accession>A0ABV9VX04</accession>
<keyword evidence="2" id="KW-0732">Signal</keyword>
<keyword evidence="3" id="KW-0378">Hydrolase</keyword>
<dbReference type="InterPro" id="IPR029058">
    <property type="entry name" value="AB_hydrolase_fold"/>
</dbReference>
<comment type="caution">
    <text evidence="3">The sequence shown here is derived from an EMBL/GenBank/DDBJ whole genome shotgun (WGS) entry which is preliminary data.</text>
</comment>
<dbReference type="EMBL" id="JBHSIU010000028">
    <property type="protein sequence ID" value="MFC5000945.1"/>
    <property type="molecule type" value="Genomic_DNA"/>
</dbReference>
<dbReference type="SUPFAM" id="SSF53474">
    <property type="entry name" value="alpha/beta-Hydrolases"/>
    <property type="match status" value="1"/>
</dbReference>
<keyword evidence="1" id="KW-0812">Transmembrane</keyword>
<gene>
    <name evidence="3" type="ORF">ACFPIJ_24290</name>
</gene>
<dbReference type="InterPro" id="IPR053145">
    <property type="entry name" value="AB_hydrolase_Est10"/>
</dbReference>
<dbReference type="Proteomes" id="UP001595912">
    <property type="component" value="Unassembled WGS sequence"/>
</dbReference>
<feature type="chain" id="PRO_5047067942" evidence="2">
    <location>
        <begin position="24"/>
        <end position="447"/>
    </location>
</feature>
<keyword evidence="4" id="KW-1185">Reference proteome</keyword>
<dbReference type="PANTHER" id="PTHR43265">
    <property type="entry name" value="ESTERASE ESTD"/>
    <property type="match status" value="1"/>
</dbReference>
<organism evidence="3 4">
    <name type="scientific">Dactylosporangium cerinum</name>
    <dbReference type="NCBI Taxonomy" id="1434730"/>
    <lineage>
        <taxon>Bacteria</taxon>
        <taxon>Bacillati</taxon>
        <taxon>Actinomycetota</taxon>
        <taxon>Actinomycetes</taxon>
        <taxon>Micromonosporales</taxon>
        <taxon>Micromonosporaceae</taxon>
        <taxon>Dactylosporangium</taxon>
    </lineage>
</organism>
<feature type="transmembrane region" description="Helical" evidence="1">
    <location>
        <begin position="423"/>
        <end position="444"/>
    </location>
</feature>
<proteinExistence type="predicted"/>
<feature type="transmembrane region" description="Helical" evidence="1">
    <location>
        <begin position="320"/>
        <end position="340"/>
    </location>
</feature>